<dbReference type="PANTHER" id="PTHR37844">
    <property type="entry name" value="SER/THR PROTEIN PHOSPHATASE SUPERFAMILY (AFU_ORTHOLOGUE AFUA_1G14840)"/>
    <property type="match status" value="1"/>
</dbReference>
<protein>
    <recommendedName>
        <fullName evidence="3">Calcineurin-like phosphoesterase domain-containing protein</fullName>
    </recommendedName>
</protein>
<proteinExistence type="predicted"/>
<gene>
    <name evidence="1" type="ORF">N657DRAFT_651587</name>
</gene>
<reference evidence="1" key="1">
    <citation type="journal article" date="2023" name="Mol. Phylogenet. Evol.">
        <title>Genome-scale phylogeny and comparative genomics of the fungal order Sordariales.</title>
        <authorList>
            <person name="Hensen N."/>
            <person name="Bonometti L."/>
            <person name="Westerberg I."/>
            <person name="Brannstrom I.O."/>
            <person name="Guillou S."/>
            <person name="Cros-Aarteil S."/>
            <person name="Calhoun S."/>
            <person name="Haridas S."/>
            <person name="Kuo A."/>
            <person name="Mondo S."/>
            <person name="Pangilinan J."/>
            <person name="Riley R."/>
            <person name="LaButti K."/>
            <person name="Andreopoulos B."/>
            <person name="Lipzen A."/>
            <person name="Chen C."/>
            <person name="Yan M."/>
            <person name="Daum C."/>
            <person name="Ng V."/>
            <person name="Clum A."/>
            <person name="Steindorff A."/>
            <person name="Ohm R.A."/>
            <person name="Martin F."/>
            <person name="Silar P."/>
            <person name="Natvig D.O."/>
            <person name="Lalanne C."/>
            <person name="Gautier V."/>
            <person name="Ament-Velasquez S.L."/>
            <person name="Kruys A."/>
            <person name="Hutchinson M.I."/>
            <person name="Powell A.J."/>
            <person name="Barry K."/>
            <person name="Miller A.N."/>
            <person name="Grigoriev I.V."/>
            <person name="Debuchy R."/>
            <person name="Gladieux P."/>
            <person name="Hiltunen Thoren M."/>
            <person name="Johannesson H."/>
        </authorList>
    </citation>
    <scope>NUCLEOTIDE SEQUENCE</scope>
    <source>
        <strain evidence="1">CBS 731.68</strain>
    </source>
</reference>
<dbReference type="SUPFAM" id="SSF56300">
    <property type="entry name" value="Metallo-dependent phosphatases"/>
    <property type="match status" value="1"/>
</dbReference>
<evidence type="ECO:0000313" key="1">
    <source>
        <dbReference type="EMBL" id="KAK4118142.1"/>
    </source>
</evidence>
<dbReference type="GeneID" id="87830963"/>
<dbReference type="PANTHER" id="PTHR37844:SF2">
    <property type="entry name" value="SER_THR PROTEIN PHOSPHATASE SUPERFAMILY (AFU_ORTHOLOGUE AFUA_1G14840)"/>
    <property type="match status" value="1"/>
</dbReference>
<evidence type="ECO:0008006" key="3">
    <source>
        <dbReference type="Google" id="ProtNLM"/>
    </source>
</evidence>
<comment type="caution">
    <text evidence="1">The sequence shown here is derived from an EMBL/GenBank/DDBJ whole genome shotgun (WGS) entry which is preliminary data.</text>
</comment>
<accession>A0AAN6TP79</accession>
<reference evidence="1" key="2">
    <citation type="submission" date="2023-05" db="EMBL/GenBank/DDBJ databases">
        <authorList>
            <consortium name="Lawrence Berkeley National Laboratory"/>
            <person name="Steindorff A."/>
            <person name="Hensen N."/>
            <person name="Bonometti L."/>
            <person name="Westerberg I."/>
            <person name="Brannstrom I.O."/>
            <person name="Guillou S."/>
            <person name="Cros-Aarteil S."/>
            <person name="Calhoun S."/>
            <person name="Haridas S."/>
            <person name="Kuo A."/>
            <person name="Mondo S."/>
            <person name="Pangilinan J."/>
            <person name="Riley R."/>
            <person name="Labutti K."/>
            <person name="Andreopoulos B."/>
            <person name="Lipzen A."/>
            <person name="Chen C."/>
            <person name="Yanf M."/>
            <person name="Daum C."/>
            <person name="Ng V."/>
            <person name="Clum A."/>
            <person name="Ohm R."/>
            <person name="Martin F."/>
            <person name="Silar P."/>
            <person name="Natvig D."/>
            <person name="Lalanne C."/>
            <person name="Gautier V."/>
            <person name="Ament-Velasquez S.L."/>
            <person name="Kruys A."/>
            <person name="Hutchinson M.I."/>
            <person name="Powell A.J."/>
            <person name="Barry K."/>
            <person name="Miller A.N."/>
            <person name="Grigoriev I.V."/>
            <person name="Debuchy R."/>
            <person name="Gladieux P."/>
            <person name="Thoren M.H."/>
            <person name="Johannesson H."/>
        </authorList>
    </citation>
    <scope>NUCLEOTIDE SEQUENCE</scope>
    <source>
        <strain evidence="1">CBS 731.68</strain>
    </source>
</reference>
<name>A0AAN6TP79_9PEZI</name>
<dbReference type="RefSeq" id="XP_062641915.1">
    <property type="nucleotide sequence ID" value="XM_062794194.1"/>
</dbReference>
<evidence type="ECO:0000313" key="2">
    <source>
        <dbReference type="Proteomes" id="UP001302602"/>
    </source>
</evidence>
<dbReference type="Gene3D" id="3.60.21.10">
    <property type="match status" value="1"/>
</dbReference>
<dbReference type="EMBL" id="MU853281">
    <property type="protein sequence ID" value="KAK4118142.1"/>
    <property type="molecule type" value="Genomic_DNA"/>
</dbReference>
<organism evidence="1 2">
    <name type="scientific">Parathielavia appendiculata</name>
    <dbReference type="NCBI Taxonomy" id="2587402"/>
    <lineage>
        <taxon>Eukaryota</taxon>
        <taxon>Fungi</taxon>
        <taxon>Dikarya</taxon>
        <taxon>Ascomycota</taxon>
        <taxon>Pezizomycotina</taxon>
        <taxon>Sordariomycetes</taxon>
        <taxon>Sordariomycetidae</taxon>
        <taxon>Sordariales</taxon>
        <taxon>Chaetomiaceae</taxon>
        <taxon>Parathielavia</taxon>
    </lineage>
</organism>
<sequence>MLDCTLLSAIPEAARGIVEAKVNDFKEISQWTAQRHGAVHDDEVALLREQVKQVTSSLIKRRLLIATHHAPCIESTFRQEHDSNPWVTAFATELVNQHGGKGVKTWVFGHTHYSASSCAAASG</sequence>
<dbReference type="Proteomes" id="UP001302602">
    <property type="component" value="Unassembled WGS sequence"/>
</dbReference>
<keyword evidence="2" id="KW-1185">Reference proteome</keyword>
<dbReference type="InterPro" id="IPR029052">
    <property type="entry name" value="Metallo-depent_PP-like"/>
</dbReference>
<dbReference type="AlphaFoldDB" id="A0AAN6TP79"/>